<evidence type="ECO:0000256" key="5">
    <source>
        <dbReference type="RuleBase" id="RU004508"/>
    </source>
</evidence>
<dbReference type="OrthoDB" id="9804264at2"/>
<gene>
    <name evidence="6" type="ordered locus">Rfer_0689</name>
</gene>
<dbReference type="Pfam" id="PF01041">
    <property type="entry name" value="DegT_DnrJ_EryC1"/>
    <property type="match status" value="1"/>
</dbReference>
<feature type="modified residue" description="N6-(pyridoxal phosphate)lysine" evidence="4">
    <location>
        <position position="189"/>
    </location>
</feature>
<dbReference type="InterPro" id="IPR015424">
    <property type="entry name" value="PyrdxlP-dep_Trfase"/>
</dbReference>
<dbReference type="PIRSF" id="PIRSF000390">
    <property type="entry name" value="PLP_StrS"/>
    <property type="match status" value="1"/>
</dbReference>
<reference evidence="7" key="1">
    <citation type="submission" date="2006-02" db="EMBL/GenBank/DDBJ databases">
        <title>Complete sequence of chromosome of Rhodoferax ferrireducens DSM 15236.</title>
        <authorList>
            <person name="Copeland A."/>
            <person name="Lucas S."/>
            <person name="Lapidus A."/>
            <person name="Barry K."/>
            <person name="Detter J.C."/>
            <person name="Glavina del Rio T."/>
            <person name="Hammon N."/>
            <person name="Israni S."/>
            <person name="Pitluck S."/>
            <person name="Brettin T."/>
            <person name="Bruce D."/>
            <person name="Han C."/>
            <person name="Tapia R."/>
            <person name="Gilna P."/>
            <person name="Kiss H."/>
            <person name="Schmutz J."/>
            <person name="Larimer F."/>
            <person name="Land M."/>
            <person name="Kyrpides N."/>
            <person name="Ivanova N."/>
            <person name="Richardson P."/>
        </authorList>
    </citation>
    <scope>NUCLEOTIDE SEQUENCE [LARGE SCALE GENOMIC DNA]</scope>
    <source>
        <strain evidence="7">ATCC BAA-621 / DSM 15236 / T118</strain>
    </source>
</reference>
<protein>
    <submittedName>
        <fullName evidence="6">DegT/DnrJ/EryC1/StrS aminotransferase</fullName>
    </submittedName>
</protein>
<evidence type="ECO:0000256" key="2">
    <source>
        <dbReference type="ARBA" id="ARBA00037999"/>
    </source>
</evidence>
<dbReference type="PANTHER" id="PTHR30244:SF36">
    <property type="entry name" value="3-OXO-GLUCOSE-6-PHOSPHATE:GLUTAMATE AMINOTRANSFERASE"/>
    <property type="match status" value="1"/>
</dbReference>
<dbReference type="HOGENOM" id="CLU_033332_6_0_4"/>
<name>Q220W3_ALBFT</name>
<evidence type="ECO:0000256" key="4">
    <source>
        <dbReference type="PIRSR" id="PIRSR000390-2"/>
    </source>
</evidence>
<evidence type="ECO:0000313" key="6">
    <source>
        <dbReference type="EMBL" id="ABD68440.1"/>
    </source>
</evidence>
<dbReference type="EMBL" id="CP000267">
    <property type="protein sequence ID" value="ABD68440.1"/>
    <property type="molecule type" value="Genomic_DNA"/>
</dbReference>
<dbReference type="Proteomes" id="UP000008332">
    <property type="component" value="Chromosome"/>
</dbReference>
<dbReference type="Gene3D" id="3.40.640.10">
    <property type="entry name" value="Type I PLP-dependent aspartate aminotransferase-like (Major domain)"/>
    <property type="match status" value="1"/>
</dbReference>
<sequence>MHKMNIPFLDLKATYLELKPEIDAAIKRVLDSGWYILGEEVNAFEQEYAAYCEAKHCVGLANGLDALHLALSALGVGSGDEVIVPSNTYIATWLAVSHCGATPIPVEPDPATYNLDPMRIEAAITPRTKVILPVHLYGQPADMTPILAIARKHGLKVLEDGAQGHGARYKGKRLGAHGDVVTWSFYPGKNLGAFGDGGAITTNDEEIAERIRVLRNYGSRVKYVNEVRGFNSRLDPMQAAVLRVKLTVLDTWNARRAEIASRYQKGLANIGLTLPFVPEWSEPAWHLYVVQHPQRDALQKKLGEIGIGTLIHYPIPPHLQRAYAAAGYAKGQFPIAEQMANQLLSIPMGPHLEPEDVEKVISTFCKIEQ</sequence>
<keyword evidence="7" id="KW-1185">Reference proteome</keyword>
<dbReference type="Gene3D" id="3.90.1150.10">
    <property type="entry name" value="Aspartate Aminotransferase, domain 1"/>
    <property type="match status" value="1"/>
</dbReference>
<accession>Q220W3</accession>
<dbReference type="GO" id="GO:0030170">
    <property type="term" value="F:pyridoxal phosphate binding"/>
    <property type="evidence" value="ECO:0007669"/>
    <property type="project" value="TreeGrafter"/>
</dbReference>
<dbReference type="KEGG" id="rfr:Rfer_0689"/>
<dbReference type="eggNOG" id="COG0399">
    <property type="taxonomic scope" value="Bacteria"/>
</dbReference>
<feature type="active site" description="Proton acceptor" evidence="3">
    <location>
        <position position="189"/>
    </location>
</feature>
<organism evidence="6 7">
    <name type="scientific">Albidiferax ferrireducens (strain ATCC BAA-621 / DSM 15236 / T118)</name>
    <name type="common">Rhodoferax ferrireducens</name>
    <dbReference type="NCBI Taxonomy" id="338969"/>
    <lineage>
        <taxon>Bacteria</taxon>
        <taxon>Pseudomonadati</taxon>
        <taxon>Pseudomonadota</taxon>
        <taxon>Betaproteobacteria</taxon>
        <taxon>Burkholderiales</taxon>
        <taxon>Comamonadaceae</taxon>
        <taxon>Rhodoferax</taxon>
    </lineage>
</organism>
<comment type="similarity">
    <text evidence="2 5">Belongs to the DegT/DnrJ/EryC1 family.</text>
</comment>
<dbReference type="SUPFAM" id="SSF53383">
    <property type="entry name" value="PLP-dependent transferases"/>
    <property type="match status" value="1"/>
</dbReference>
<dbReference type="AlphaFoldDB" id="Q220W3"/>
<dbReference type="PANTHER" id="PTHR30244">
    <property type="entry name" value="TRANSAMINASE"/>
    <property type="match status" value="1"/>
</dbReference>
<proteinExistence type="inferred from homology"/>
<dbReference type="InterPro" id="IPR015421">
    <property type="entry name" value="PyrdxlP-dep_Trfase_major"/>
</dbReference>
<dbReference type="InterPro" id="IPR015422">
    <property type="entry name" value="PyrdxlP-dep_Trfase_small"/>
</dbReference>
<dbReference type="GO" id="GO:0000271">
    <property type="term" value="P:polysaccharide biosynthetic process"/>
    <property type="evidence" value="ECO:0007669"/>
    <property type="project" value="TreeGrafter"/>
</dbReference>
<keyword evidence="6" id="KW-0032">Aminotransferase</keyword>
<dbReference type="InterPro" id="IPR000653">
    <property type="entry name" value="DegT/StrS_aminotransferase"/>
</dbReference>
<evidence type="ECO:0000256" key="1">
    <source>
        <dbReference type="ARBA" id="ARBA00022898"/>
    </source>
</evidence>
<keyword evidence="6" id="KW-0808">Transferase</keyword>
<dbReference type="CDD" id="cd00616">
    <property type="entry name" value="AHBA_syn"/>
    <property type="match status" value="1"/>
</dbReference>
<dbReference type="GO" id="GO:0008483">
    <property type="term" value="F:transaminase activity"/>
    <property type="evidence" value="ECO:0007669"/>
    <property type="project" value="UniProtKB-KW"/>
</dbReference>
<dbReference type="STRING" id="338969.Rfer_0689"/>
<keyword evidence="1 4" id="KW-0663">Pyridoxal phosphate</keyword>
<evidence type="ECO:0000313" key="7">
    <source>
        <dbReference type="Proteomes" id="UP000008332"/>
    </source>
</evidence>
<evidence type="ECO:0000256" key="3">
    <source>
        <dbReference type="PIRSR" id="PIRSR000390-1"/>
    </source>
</evidence>
<dbReference type="FunFam" id="3.40.640.10:FF:000089">
    <property type="entry name" value="Aminotransferase, DegT/DnrJ/EryC1/StrS family"/>
    <property type="match status" value="1"/>
</dbReference>